<dbReference type="PANTHER" id="PTHR47089:SF1">
    <property type="entry name" value="GUANOSINE ABC TRANSPORTER PERMEASE PROTEIN NUPP"/>
    <property type="match status" value="1"/>
</dbReference>
<feature type="transmembrane region" description="Helical" evidence="6">
    <location>
        <begin position="198"/>
        <end position="216"/>
    </location>
</feature>
<keyword evidence="5 6" id="KW-0472">Membrane</keyword>
<keyword evidence="4 6" id="KW-1133">Transmembrane helix</keyword>
<dbReference type="AlphaFoldDB" id="A0AA48H0R4"/>
<keyword evidence="8" id="KW-1185">Reference proteome</keyword>
<dbReference type="EMBL" id="AP027081">
    <property type="protein sequence ID" value="BDU77895.1"/>
    <property type="molecule type" value="Genomic_DNA"/>
</dbReference>
<dbReference type="RefSeq" id="WP_243329956.1">
    <property type="nucleotide sequence ID" value="NZ_AP027081.1"/>
</dbReference>
<feature type="transmembrane region" description="Helical" evidence="6">
    <location>
        <begin position="245"/>
        <end position="262"/>
    </location>
</feature>
<evidence type="ECO:0000256" key="3">
    <source>
        <dbReference type="ARBA" id="ARBA00022692"/>
    </source>
</evidence>
<dbReference type="KEGG" id="msea:METESE_28530"/>
<gene>
    <name evidence="7" type="ORF">METESE_28530</name>
</gene>
<sequence>MWLKFEQRPEPSRAMRYLSPLLAVALMVASGMILFHLLGKSPTEGFKVFFLNPIQDKYGIAELFLKATPLMLCAVGLAVGFRGNIWNIGAEGQLLMGAVAGGGLALHFHGSASPLLLPSMIAAGALGGMVWAAIPAFLKTRFNANEILTSLMLVYIAELLVSWLVHGPWMDPDGFNFPQTRLFHEKAILPIILQGTRLNAALFIAIGALVAGWIFMNRSFAGYQMKVAGQAENAGRYAGFSARRTVWIGMLAGGAMAGIAGVSEVAGPVGQITEHISPGYGFAAMIVAFVGRLEPAGIFLSGLLMALLYMGGEQAQQYLALPYSISKVFQGLLLFFLLCSDVFITHRLRWKK</sequence>
<feature type="transmembrane region" description="Helical" evidence="6">
    <location>
        <begin position="328"/>
        <end position="348"/>
    </location>
</feature>
<feature type="transmembrane region" description="Helical" evidence="6">
    <location>
        <begin position="21"/>
        <end position="38"/>
    </location>
</feature>
<feature type="transmembrane region" description="Helical" evidence="6">
    <location>
        <begin position="93"/>
        <end position="110"/>
    </location>
</feature>
<dbReference type="GO" id="GO:0022857">
    <property type="term" value="F:transmembrane transporter activity"/>
    <property type="evidence" value="ECO:0007669"/>
    <property type="project" value="InterPro"/>
</dbReference>
<dbReference type="GO" id="GO:0005886">
    <property type="term" value="C:plasma membrane"/>
    <property type="evidence" value="ECO:0007669"/>
    <property type="project" value="UniProtKB-SubCell"/>
</dbReference>
<dbReference type="PANTHER" id="PTHR47089">
    <property type="entry name" value="ABC TRANSPORTER, PERMEASE PROTEIN"/>
    <property type="match status" value="1"/>
</dbReference>
<feature type="transmembrane region" description="Helical" evidence="6">
    <location>
        <begin position="282"/>
        <end position="308"/>
    </location>
</feature>
<feature type="transmembrane region" description="Helical" evidence="6">
    <location>
        <begin position="116"/>
        <end position="138"/>
    </location>
</feature>
<comment type="subcellular location">
    <subcellularLocation>
        <location evidence="1">Cell membrane</location>
        <topology evidence="1">Multi-pass membrane protein</topology>
    </subcellularLocation>
</comment>
<feature type="transmembrane region" description="Helical" evidence="6">
    <location>
        <begin position="147"/>
        <end position="165"/>
    </location>
</feature>
<evidence type="ECO:0000256" key="6">
    <source>
        <dbReference type="SAM" id="Phobius"/>
    </source>
</evidence>
<evidence type="ECO:0000256" key="5">
    <source>
        <dbReference type="ARBA" id="ARBA00023136"/>
    </source>
</evidence>
<evidence type="ECO:0000313" key="8">
    <source>
        <dbReference type="Proteomes" id="UP001228113"/>
    </source>
</evidence>
<dbReference type="InterPro" id="IPR001851">
    <property type="entry name" value="ABC_transp_permease"/>
</dbReference>
<evidence type="ECO:0000256" key="1">
    <source>
        <dbReference type="ARBA" id="ARBA00004651"/>
    </source>
</evidence>
<dbReference type="Pfam" id="PF02653">
    <property type="entry name" value="BPD_transp_2"/>
    <property type="match status" value="1"/>
</dbReference>
<evidence type="ECO:0000256" key="4">
    <source>
        <dbReference type="ARBA" id="ARBA00022989"/>
    </source>
</evidence>
<protein>
    <submittedName>
        <fullName evidence="7">ABC transporter permease</fullName>
    </submittedName>
</protein>
<evidence type="ECO:0000256" key="2">
    <source>
        <dbReference type="ARBA" id="ARBA00022475"/>
    </source>
</evidence>
<dbReference type="Proteomes" id="UP001228113">
    <property type="component" value="Chromosome"/>
</dbReference>
<feature type="transmembrane region" description="Helical" evidence="6">
    <location>
        <begin position="58"/>
        <end position="81"/>
    </location>
</feature>
<reference evidence="7" key="1">
    <citation type="journal article" date="2023" name="Int. J. Syst. Evol. Microbiol.">
        <title>Mesoterricola silvestris gen. nov., sp. nov., Mesoterricola sediminis sp. nov., Geothrix oryzae sp. nov., Geothrix edaphica sp. nov., Geothrix rubra sp. nov., and Geothrix limicola sp. nov., six novel members of Acidobacteriota isolated from soils.</title>
        <authorList>
            <person name="Itoh H."/>
            <person name="Sugisawa Y."/>
            <person name="Mise K."/>
            <person name="Xu Z."/>
            <person name="Kuniyasu M."/>
            <person name="Ushijima N."/>
            <person name="Kawano K."/>
            <person name="Kobayashi E."/>
            <person name="Shiratori Y."/>
            <person name="Masuda Y."/>
            <person name="Senoo K."/>
        </authorList>
    </citation>
    <scope>NUCLEOTIDE SEQUENCE</scope>
    <source>
        <strain evidence="7">W786</strain>
    </source>
</reference>
<organism evidence="7 8">
    <name type="scientific">Mesoterricola sediminis</name>
    <dbReference type="NCBI Taxonomy" id="2927980"/>
    <lineage>
        <taxon>Bacteria</taxon>
        <taxon>Pseudomonadati</taxon>
        <taxon>Acidobacteriota</taxon>
        <taxon>Holophagae</taxon>
        <taxon>Holophagales</taxon>
        <taxon>Holophagaceae</taxon>
        <taxon>Mesoterricola</taxon>
    </lineage>
</organism>
<name>A0AA48H0R4_9BACT</name>
<accession>A0AA48H0R4</accession>
<dbReference type="CDD" id="cd06580">
    <property type="entry name" value="TM_PBP1_transp_TpRbsC_like"/>
    <property type="match status" value="1"/>
</dbReference>
<proteinExistence type="predicted"/>
<evidence type="ECO:0000313" key="7">
    <source>
        <dbReference type="EMBL" id="BDU77895.1"/>
    </source>
</evidence>
<keyword evidence="3 6" id="KW-0812">Transmembrane</keyword>
<keyword evidence="2" id="KW-1003">Cell membrane</keyword>